<dbReference type="RefSeq" id="WP_285763791.1">
    <property type="nucleotide sequence ID" value="NZ_BSYJ01000003.1"/>
</dbReference>
<evidence type="ECO:0000259" key="3">
    <source>
        <dbReference type="Pfam" id="PF25954"/>
    </source>
</evidence>
<feature type="coiled-coil region" evidence="2">
    <location>
        <begin position="111"/>
        <end position="176"/>
    </location>
</feature>
<evidence type="ECO:0000256" key="1">
    <source>
        <dbReference type="ARBA" id="ARBA00009477"/>
    </source>
</evidence>
<keyword evidence="2" id="KW-0175">Coiled coil</keyword>
<keyword evidence="5" id="KW-1185">Reference proteome</keyword>
<accession>A0ABQ6LYH3</accession>
<dbReference type="PANTHER" id="PTHR30469:SF29">
    <property type="entry name" value="BLR2860 PROTEIN"/>
    <property type="match status" value="1"/>
</dbReference>
<evidence type="ECO:0000256" key="2">
    <source>
        <dbReference type="SAM" id="Coils"/>
    </source>
</evidence>
<organism evidence="4 5">
    <name type="scientific">Biformimicrobium ophioploci</name>
    <dbReference type="NCBI Taxonomy" id="3036711"/>
    <lineage>
        <taxon>Bacteria</taxon>
        <taxon>Pseudomonadati</taxon>
        <taxon>Pseudomonadota</taxon>
        <taxon>Gammaproteobacteria</taxon>
        <taxon>Cellvibrionales</taxon>
        <taxon>Microbulbiferaceae</taxon>
        <taxon>Biformimicrobium</taxon>
    </lineage>
</organism>
<dbReference type="InterPro" id="IPR006143">
    <property type="entry name" value="RND_pump_MFP"/>
</dbReference>
<dbReference type="Pfam" id="PF25954">
    <property type="entry name" value="Beta-barrel_RND_2"/>
    <property type="match status" value="1"/>
</dbReference>
<proteinExistence type="inferred from homology"/>
<sequence length="382" mass="41073">MSLIKSILSNKNYRVAAVVALLTLAWLASGLMGDKQDVIPAAEVAGEETLPLVQAARLQAQPYATTVVVNSSTEPNRSVRLRAELDGVITKVPVEEGSNVSAGTVICEVGEEDRRQKLVEAEAQLAKARLEYQGAQKLISKGLNSQTALAQFKAALETARVVQKRAELDIERLQIKAPYAGVVNRRMVELGDFVRRGEDCAVLLDLDPILVVGQVSESQVGLLRKGSTARAKLQVGGEITGTLRYISSETDPITRAYRVEVAVPNADGKLRAGISGRLALPTGEMLAHKISPSLLTLDDEGLMGVRIVDDQGRVRFVRVNLVGDAADGVWVTGLPREILLITVGQEYVGEGDLVKVSIEETTGANKVIEPVGGERTEPRVEK</sequence>
<evidence type="ECO:0000313" key="4">
    <source>
        <dbReference type="EMBL" id="GMG87153.1"/>
    </source>
</evidence>
<dbReference type="InterPro" id="IPR058792">
    <property type="entry name" value="Beta-barrel_RND_2"/>
</dbReference>
<feature type="domain" description="CusB-like beta-barrel" evidence="3">
    <location>
        <begin position="212"/>
        <end position="280"/>
    </location>
</feature>
<dbReference type="NCBIfam" id="TIGR01730">
    <property type="entry name" value="RND_mfp"/>
    <property type="match status" value="1"/>
</dbReference>
<dbReference type="PANTHER" id="PTHR30469">
    <property type="entry name" value="MULTIDRUG RESISTANCE PROTEIN MDTA"/>
    <property type="match status" value="1"/>
</dbReference>
<protein>
    <submittedName>
        <fullName evidence="4">Multidrug efflux RND transporter periplasmic adaptor subunit VmeJ</fullName>
    </submittedName>
</protein>
<name>A0ABQ6LYH3_9GAMM</name>
<dbReference type="EMBL" id="BSYJ01000003">
    <property type="protein sequence ID" value="GMG87153.1"/>
    <property type="molecule type" value="Genomic_DNA"/>
</dbReference>
<comment type="similarity">
    <text evidence="1">Belongs to the membrane fusion protein (MFP) (TC 8.A.1) family.</text>
</comment>
<dbReference type="Gene3D" id="2.40.50.100">
    <property type="match status" value="2"/>
</dbReference>
<dbReference type="SUPFAM" id="SSF111369">
    <property type="entry name" value="HlyD-like secretion proteins"/>
    <property type="match status" value="1"/>
</dbReference>
<comment type="caution">
    <text evidence="4">The sequence shown here is derived from an EMBL/GenBank/DDBJ whole genome shotgun (WGS) entry which is preliminary data.</text>
</comment>
<evidence type="ECO:0000313" key="5">
    <source>
        <dbReference type="Proteomes" id="UP001224392"/>
    </source>
</evidence>
<dbReference type="Gene3D" id="2.40.30.170">
    <property type="match status" value="1"/>
</dbReference>
<dbReference type="Proteomes" id="UP001224392">
    <property type="component" value="Unassembled WGS sequence"/>
</dbReference>
<reference evidence="4 5" key="1">
    <citation type="submission" date="2023-04" db="EMBL/GenBank/DDBJ databases">
        <title>Marinobulbifer ophiurae gen. nov., sp. Nov., isolate from tissue of brittle star Ophioplocus japonicus.</title>
        <authorList>
            <person name="Kawano K."/>
            <person name="Sawayama S."/>
            <person name="Nakagawa S."/>
        </authorList>
    </citation>
    <scope>NUCLEOTIDE SEQUENCE [LARGE SCALE GENOMIC DNA]</scope>
    <source>
        <strain evidence="4 5">NKW57</strain>
    </source>
</reference>
<gene>
    <name evidence="4" type="primary">vmeJ</name>
    <name evidence="4" type="ORF">MNKW57_14740</name>
</gene>